<sequence length="1134" mass="127549">MVNVKNVAFKVNKQTPVSQAPPQAYGTVINCRRPGGKRSFRVSKEVRSHSVPLTNVSGTKRKSEERQSQIDFITASTADTQVAPAALRYNDQPLINQKLKQVKPTRFRKGKILEKGFDLDIWWTILTFSDPAQLLEMRQKIPSCYRFLKSNPMLWVHSRNNHYGDDMPEPPSNLDEFQYAHLRHGHGCMSCGAPSTRKTYWAFLRRWCKTCLQSKTVKEHDALVMMRNAGIDDVAFLRKSLPSGVFDSWGNFVGVGPASTHSLKTIYLLSEVQKLESEVRDAATLQPETWSAEVRSRMAQKFVRVDERREFARKMELWEETSRTTKATDYQAKKAARKAYFEKEAWKLDSSISLREMEACPSYRRAIAIPKDPNNTSWQQLRPKLEKEVAELRLGRSTPEMRLGISAGRRFSAGTGATPVPVPVLPASDAAGALSHANQEASSTAPPQNGAAEAEADSDAPAAGDVPQAPEDRPARLLERFRRYSSFTRPNHAVVDEETGDDDGGISAAATATATAPIDIRSDAANMSANPSRPLEHRLRSPALDPPVSSAPAAPTAIPTAPAAQNAGAGGGMSESLPADDGFTHLRARIHEIRALDIPEQERAQMVHGLMIERYNHMRPTSPSSFVSHDRPVTPGSTRSVFSDYRASSPISAASEVDIENPYRLRPGDTSPSYRSIEHNDDDDEEDQIEEELVLGCKHYKRNVKVQCFDCRHWYTCRHCHDEVEDHALNRKATQNMLYSHVCIPRATDSGCPICTDYLFTSSAAVVSMPCGHYMHKQCYTLYMETAYKCPICKKSAVKMDLQWRKLTSAIEAQPMPEQFENTRAVIQCNDCSRKSSVKYHWLGNQCENCDSYNTNELRILNGPDSEQAANTLLDADANSGSRSPASVSSPQSQALRSPRYYFQPDEPEETWLPGQLPSFPFQMPQFPGRPRMPDMPQIPRMPGFPSLPQFPQFPNMPRMPQMPQMPQVRRDAEEMLERFRRSMDAYLNPTGEVRDEQVPFIDLGGDERRETTQATDGTQVKGPYLPQYYFERFSQALTRFRNELNPGMEEIPDLNLAEEDHDPEGLQFWGEDGARLERRVNAGDDDDDEASDDGSSSDESQHEDEEEDEDDEDGHDENDGHKRKTDWDLPGHL</sequence>
<evidence type="ECO:0000256" key="2">
    <source>
        <dbReference type="ARBA" id="ARBA00022771"/>
    </source>
</evidence>
<dbReference type="EMBL" id="SWKU01000023">
    <property type="protein sequence ID" value="KAF2997308.1"/>
    <property type="molecule type" value="Genomic_DNA"/>
</dbReference>
<protein>
    <submittedName>
        <fullName evidence="8">Uncharacterized protein</fullName>
    </submittedName>
</protein>
<dbReference type="FunFam" id="3.30.40.10:FF:000208">
    <property type="entry name" value="Zinc finger protein-related isoform 1"/>
    <property type="match status" value="1"/>
</dbReference>
<feature type="domain" description="RING-type" evidence="6">
    <location>
        <begin position="752"/>
        <end position="794"/>
    </location>
</feature>
<dbReference type="GO" id="GO:0061630">
    <property type="term" value="F:ubiquitin protein ligase activity"/>
    <property type="evidence" value="ECO:0007669"/>
    <property type="project" value="TreeGrafter"/>
</dbReference>
<dbReference type="InterPro" id="IPR037274">
    <property type="entry name" value="Znf_CHY_sf"/>
</dbReference>
<keyword evidence="1" id="KW-0479">Metal-binding</keyword>
<dbReference type="GO" id="GO:0016567">
    <property type="term" value="P:protein ubiquitination"/>
    <property type="evidence" value="ECO:0007669"/>
    <property type="project" value="TreeGrafter"/>
</dbReference>
<evidence type="ECO:0000256" key="4">
    <source>
        <dbReference type="PROSITE-ProRule" id="PRU00601"/>
    </source>
</evidence>
<name>A0A9P4T8H7_CURKU</name>
<dbReference type="Proteomes" id="UP000801428">
    <property type="component" value="Unassembled WGS sequence"/>
</dbReference>
<feature type="region of interest" description="Disordered" evidence="5">
    <location>
        <begin position="521"/>
        <end position="580"/>
    </location>
</feature>
<evidence type="ECO:0000256" key="1">
    <source>
        <dbReference type="ARBA" id="ARBA00022723"/>
    </source>
</evidence>
<dbReference type="SMART" id="SM00184">
    <property type="entry name" value="RING"/>
    <property type="match status" value="1"/>
</dbReference>
<feature type="region of interest" description="Disordered" evidence="5">
    <location>
        <begin position="620"/>
        <end position="641"/>
    </location>
</feature>
<feature type="region of interest" description="Disordered" evidence="5">
    <location>
        <begin position="876"/>
        <end position="898"/>
    </location>
</feature>
<dbReference type="CDD" id="cd16464">
    <property type="entry name" value="RING-H2_Pirh2-like"/>
    <property type="match status" value="1"/>
</dbReference>
<dbReference type="SUPFAM" id="SSF161219">
    <property type="entry name" value="CHY zinc finger-like"/>
    <property type="match status" value="1"/>
</dbReference>
<feature type="region of interest" description="Disordered" evidence="5">
    <location>
        <begin position="1064"/>
        <end position="1134"/>
    </location>
</feature>
<dbReference type="Pfam" id="PF05495">
    <property type="entry name" value="zf-CHY"/>
    <property type="match status" value="1"/>
</dbReference>
<evidence type="ECO:0000313" key="9">
    <source>
        <dbReference type="Proteomes" id="UP000801428"/>
    </source>
</evidence>
<feature type="domain" description="CHY-type" evidence="7">
    <location>
        <begin position="690"/>
        <end position="757"/>
    </location>
</feature>
<reference evidence="8" key="1">
    <citation type="submission" date="2019-04" db="EMBL/GenBank/DDBJ databases">
        <title>Sequencing of skin fungus with MAO and IRED activity.</title>
        <authorList>
            <person name="Marsaioli A.J."/>
            <person name="Bonatto J.M.C."/>
            <person name="Reis Junior O."/>
        </authorList>
    </citation>
    <scope>NUCLEOTIDE SEQUENCE</scope>
    <source>
        <strain evidence="8">30M1</strain>
    </source>
</reference>
<feature type="region of interest" description="Disordered" evidence="5">
    <location>
        <begin position="662"/>
        <end position="685"/>
    </location>
</feature>
<evidence type="ECO:0000256" key="3">
    <source>
        <dbReference type="ARBA" id="ARBA00022833"/>
    </source>
</evidence>
<dbReference type="Gene3D" id="2.20.28.10">
    <property type="match status" value="1"/>
</dbReference>
<proteinExistence type="predicted"/>
<keyword evidence="3" id="KW-0862">Zinc</keyword>
<dbReference type="SUPFAM" id="SSF57850">
    <property type="entry name" value="RING/U-box"/>
    <property type="match status" value="1"/>
</dbReference>
<accession>A0A9P4T8H7</accession>
<dbReference type="Gene3D" id="3.30.40.10">
    <property type="entry name" value="Zinc/RING finger domain, C3HC4 (zinc finger)"/>
    <property type="match status" value="1"/>
</dbReference>
<feature type="compositionally biased region" description="Low complexity" evidence="5">
    <location>
        <begin position="880"/>
        <end position="895"/>
    </location>
</feature>
<feature type="compositionally biased region" description="Basic and acidic residues" evidence="5">
    <location>
        <begin position="1073"/>
        <end position="1083"/>
    </location>
</feature>
<feature type="compositionally biased region" description="Low complexity" evidence="5">
    <location>
        <begin position="541"/>
        <end position="567"/>
    </location>
</feature>
<feature type="compositionally biased region" description="Acidic residues" evidence="5">
    <location>
        <begin position="1084"/>
        <end position="1117"/>
    </location>
</feature>
<evidence type="ECO:0000259" key="6">
    <source>
        <dbReference type="PROSITE" id="PS50089"/>
    </source>
</evidence>
<evidence type="ECO:0000259" key="7">
    <source>
        <dbReference type="PROSITE" id="PS51266"/>
    </source>
</evidence>
<dbReference type="Pfam" id="PF14599">
    <property type="entry name" value="zinc_ribbon_6"/>
    <property type="match status" value="1"/>
</dbReference>
<dbReference type="AlphaFoldDB" id="A0A9P4T8H7"/>
<comment type="caution">
    <text evidence="8">The sequence shown here is derived from an EMBL/GenBank/DDBJ whole genome shotgun (WGS) entry which is preliminary data.</text>
</comment>
<dbReference type="OrthoDB" id="411372at2759"/>
<evidence type="ECO:0000256" key="5">
    <source>
        <dbReference type="SAM" id="MobiDB-lite"/>
    </source>
</evidence>
<dbReference type="GO" id="GO:0005634">
    <property type="term" value="C:nucleus"/>
    <property type="evidence" value="ECO:0007669"/>
    <property type="project" value="TreeGrafter"/>
</dbReference>
<dbReference type="InterPro" id="IPR001841">
    <property type="entry name" value="Znf_RING"/>
</dbReference>
<evidence type="ECO:0000313" key="8">
    <source>
        <dbReference type="EMBL" id="KAF2997308.1"/>
    </source>
</evidence>
<gene>
    <name evidence="8" type="ORF">E8E13_001681</name>
</gene>
<dbReference type="PROSITE" id="PS50089">
    <property type="entry name" value="ZF_RING_2"/>
    <property type="match status" value="1"/>
</dbReference>
<dbReference type="InterPro" id="IPR013083">
    <property type="entry name" value="Znf_RING/FYVE/PHD"/>
</dbReference>
<feature type="region of interest" description="Disordered" evidence="5">
    <location>
        <begin position="433"/>
        <end position="474"/>
    </location>
</feature>
<feature type="compositionally biased region" description="Basic and acidic residues" evidence="5">
    <location>
        <begin position="1118"/>
        <end position="1134"/>
    </location>
</feature>
<dbReference type="InterPro" id="IPR039512">
    <property type="entry name" value="RCHY1_zinc-ribbon"/>
</dbReference>
<dbReference type="PROSITE" id="PS51266">
    <property type="entry name" value="ZF_CHY"/>
    <property type="match status" value="1"/>
</dbReference>
<keyword evidence="2 4" id="KW-0863">Zinc-finger</keyword>
<organism evidence="8 9">
    <name type="scientific">Curvularia kusanoi</name>
    <name type="common">Cochliobolus kusanoi</name>
    <dbReference type="NCBI Taxonomy" id="90978"/>
    <lineage>
        <taxon>Eukaryota</taxon>
        <taxon>Fungi</taxon>
        <taxon>Dikarya</taxon>
        <taxon>Ascomycota</taxon>
        <taxon>Pezizomycotina</taxon>
        <taxon>Dothideomycetes</taxon>
        <taxon>Pleosporomycetidae</taxon>
        <taxon>Pleosporales</taxon>
        <taxon>Pleosporineae</taxon>
        <taxon>Pleosporaceae</taxon>
        <taxon>Curvularia</taxon>
    </lineage>
</organism>
<dbReference type="GO" id="GO:0006511">
    <property type="term" value="P:ubiquitin-dependent protein catabolic process"/>
    <property type="evidence" value="ECO:0007669"/>
    <property type="project" value="TreeGrafter"/>
</dbReference>
<dbReference type="GO" id="GO:0008270">
    <property type="term" value="F:zinc ion binding"/>
    <property type="evidence" value="ECO:0007669"/>
    <property type="project" value="UniProtKB-KW"/>
</dbReference>
<feature type="compositionally biased region" description="Polar residues" evidence="5">
    <location>
        <begin position="436"/>
        <end position="447"/>
    </location>
</feature>
<keyword evidence="9" id="KW-1185">Reference proteome</keyword>
<dbReference type="PANTHER" id="PTHR21319">
    <property type="entry name" value="RING FINGER AND CHY ZINC FINGER DOMAIN-CONTAINING PROTEIN 1"/>
    <property type="match status" value="1"/>
</dbReference>
<dbReference type="PANTHER" id="PTHR21319:SF0">
    <property type="entry name" value="AND RING FINGER DOMAIN PROTEIN, PUTATIVE (AFU_ORTHOLOGUE AFUA_1G08900)-RELATED"/>
    <property type="match status" value="1"/>
</dbReference>
<dbReference type="InterPro" id="IPR008913">
    <property type="entry name" value="Znf_CHY"/>
</dbReference>